<protein>
    <recommendedName>
        <fullName evidence="1">Amine oxidase domain-containing protein</fullName>
    </recommendedName>
</protein>
<dbReference type="InterPro" id="IPR036188">
    <property type="entry name" value="FAD/NAD-bd_sf"/>
</dbReference>
<dbReference type="GO" id="GO:0050660">
    <property type="term" value="F:flavin adenine dinucleotide binding"/>
    <property type="evidence" value="ECO:0007669"/>
    <property type="project" value="TreeGrafter"/>
</dbReference>
<evidence type="ECO:0000259" key="1">
    <source>
        <dbReference type="Pfam" id="PF01593"/>
    </source>
</evidence>
<dbReference type="SUPFAM" id="SSF51905">
    <property type="entry name" value="FAD/NAD(P)-binding domain"/>
    <property type="match status" value="1"/>
</dbReference>
<dbReference type="Proteomes" id="UP000230222">
    <property type="component" value="Unassembled WGS sequence"/>
</dbReference>
<dbReference type="PANTHER" id="PTHR21197">
    <property type="entry name" value="UDP-GALACTOPYRANOSE MUTASE"/>
    <property type="match status" value="1"/>
</dbReference>
<evidence type="ECO:0000313" key="3">
    <source>
        <dbReference type="Proteomes" id="UP000230222"/>
    </source>
</evidence>
<proteinExistence type="predicted"/>
<evidence type="ECO:0000313" key="2">
    <source>
        <dbReference type="EMBL" id="PJE61298.1"/>
    </source>
</evidence>
<sequence>MEESTTKLPKKKNQINEQNKKILILGGGIAGLSVAWRLVEEGYTIEIFEREAEVGGLSRTINYKNFLFDYSAHRFNSDNPDILKRFKQLIGKNLLVVHKKSLIYHWGKYIEYPPKVWEIVQTMPSKLLILSCIEFVITRVYRLFKAPKTNSFSDWTRFRFGKTLSLHLNEKYAKKLWKKSPHLLSGDWAYQRIGSFKIIDFVIAIFANKSYNKVFKASDPDSDVFYYPSRGIGLFPKKISEKILNKGGTIRTQAIVNKIDTIKSGYQVSYLTPDGSRKSTGTHIVSTIPLDLLVKSFNPKMSKQVIHASKSLDYLAVIIVNILINRAKVTNVSWIYYPSEKILFNYIMEFKNWSKKMAPKNQTALNINITCRIGDEIWKMTDAEITERVIQDLENVKIITNDEVFDSFVHRLPYAYPVYDLNYQKNTQLIRSYIDTFPNFFLSGRTGNFRYINSDQAMEEGIRCA</sequence>
<organism evidence="2 3">
    <name type="scientific">Candidatus Roizmanbacteria bacterium CG10_big_fil_rev_8_21_14_0_10_39_12</name>
    <dbReference type="NCBI Taxonomy" id="1974852"/>
    <lineage>
        <taxon>Bacteria</taxon>
        <taxon>Candidatus Roizmaniibacteriota</taxon>
    </lineage>
</organism>
<dbReference type="GO" id="GO:0016491">
    <property type="term" value="F:oxidoreductase activity"/>
    <property type="evidence" value="ECO:0007669"/>
    <property type="project" value="InterPro"/>
</dbReference>
<feature type="domain" description="Amine oxidase" evidence="1">
    <location>
        <begin position="29"/>
        <end position="465"/>
    </location>
</feature>
<dbReference type="Pfam" id="PF01593">
    <property type="entry name" value="Amino_oxidase"/>
    <property type="match status" value="1"/>
</dbReference>
<dbReference type="GO" id="GO:0008767">
    <property type="term" value="F:UDP-galactopyranose mutase activity"/>
    <property type="evidence" value="ECO:0007669"/>
    <property type="project" value="TreeGrafter"/>
</dbReference>
<dbReference type="InterPro" id="IPR002937">
    <property type="entry name" value="Amino_oxidase"/>
</dbReference>
<gene>
    <name evidence="2" type="ORF">COU87_05330</name>
</gene>
<name>A0A2M8KN13_9BACT</name>
<comment type="caution">
    <text evidence="2">The sequence shown here is derived from an EMBL/GenBank/DDBJ whole genome shotgun (WGS) entry which is preliminary data.</text>
</comment>
<reference evidence="3" key="1">
    <citation type="submission" date="2017-09" db="EMBL/GenBank/DDBJ databases">
        <title>Depth-based differentiation of microbial function through sediment-hosted aquifers and enrichment of novel symbionts in the deep terrestrial subsurface.</title>
        <authorList>
            <person name="Probst A.J."/>
            <person name="Ladd B."/>
            <person name="Jarett J.K."/>
            <person name="Geller-Mcgrath D.E."/>
            <person name="Sieber C.M.K."/>
            <person name="Emerson J.B."/>
            <person name="Anantharaman K."/>
            <person name="Thomas B.C."/>
            <person name="Malmstrom R."/>
            <person name="Stieglmeier M."/>
            <person name="Klingl A."/>
            <person name="Woyke T."/>
            <person name="Ryan C.M."/>
            <person name="Banfield J.F."/>
        </authorList>
    </citation>
    <scope>NUCLEOTIDE SEQUENCE [LARGE SCALE GENOMIC DNA]</scope>
</reference>
<dbReference type="AlphaFoldDB" id="A0A2M8KN13"/>
<dbReference type="Gene3D" id="3.50.50.60">
    <property type="entry name" value="FAD/NAD(P)-binding domain"/>
    <property type="match status" value="1"/>
</dbReference>
<feature type="non-terminal residue" evidence="2">
    <location>
        <position position="465"/>
    </location>
</feature>
<dbReference type="EMBL" id="PFEC01000088">
    <property type="protein sequence ID" value="PJE61298.1"/>
    <property type="molecule type" value="Genomic_DNA"/>
</dbReference>
<dbReference type="PRINTS" id="PR00419">
    <property type="entry name" value="ADXRDTASE"/>
</dbReference>
<accession>A0A2M8KN13</accession>
<dbReference type="PANTHER" id="PTHR21197:SF0">
    <property type="entry name" value="UDP-GALACTOPYRANOSE MUTASE"/>
    <property type="match status" value="1"/>
</dbReference>
<dbReference type="GO" id="GO:0005829">
    <property type="term" value="C:cytosol"/>
    <property type="evidence" value="ECO:0007669"/>
    <property type="project" value="TreeGrafter"/>
</dbReference>